<dbReference type="InterPro" id="IPR017657">
    <property type="entry name" value="L-lysine_6-transaminase"/>
</dbReference>
<protein>
    <recommendedName>
        <fullName evidence="8">L-lysine-epsilon aminotransferase</fullName>
        <ecNumber evidence="3">2.6.1.36</ecNumber>
    </recommendedName>
    <alternativeName>
        <fullName evidence="7">Lysine 6-aminotransferase</fullName>
    </alternativeName>
</protein>
<dbReference type="InterPro" id="IPR015422">
    <property type="entry name" value="PyrdxlP-dep_Trfase_small"/>
</dbReference>
<dbReference type="CDD" id="cd00610">
    <property type="entry name" value="OAT_like"/>
    <property type="match status" value="1"/>
</dbReference>
<comment type="cofactor">
    <cofactor evidence="1">
        <name>pyridoxal 5'-phosphate</name>
        <dbReference type="ChEBI" id="CHEBI:597326"/>
    </cofactor>
</comment>
<feature type="coiled-coil region" evidence="10">
    <location>
        <begin position="188"/>
        <end position="215"/>
    </location>
</feature>
<dbReference type="Pfam" id="PF00202">
    <property type="entry name" value="Aminotran_3"/>
    <property type="match status" value="1"/>
</dbReference>
<proteinExistence type="inferred from homology"/>
<dbReference type="NCBIfam" id="TIGR03251">
    <property type="entry name" value="LAT_fam"/>
    <property type="match status" value="1"/>
</dbReference>
<dbReference type="EC" id="2.6.1.36" evidence="3"/>
<evidence type="ECO:0000256" key="10">
    <source>
        <dbReference type="SAM" id="Coils"/>
    </source>
</evidence>
<dbReference type="Proteomes" id="UP000253426">
    <property type="component" value="Unassembled WGS sequence"/>
</dbReference>
<dbReference type="PIRSF" id="PIRSF000521">
    <property type="entry name" value="Transaminase_4ab_Lys_Orn"/>
    <property type="match status" value="1"/>
</dbReference>
<dbReference type="Gene3D" id="3.40.640.10">
    <property type="entry name" value="Type I PLP-dependent aspartate aminotransferase-like (Major domain)"/>
    <property type="match status" value="1"/>
</dbReference>
<evidence type="ECO:0000256" key="1">
    <source>
        <dbReference type="ARBA" id="ARBA00001933"/>
    </source>
</evidence>
<dbReference type="AlphaFoldDB" id="A0A366HNH1"/>
<comment type="similarity">
    <text evidence="2 9">Belongs to the class-III pyridoxal-phosphate-dependent aminotransferase family.</text>
</comment>
<dbReference type="PANTHER" id="PTHR43206">
    <property type="entry name" value="AMINOTRANSFERASE"/>
    <property type="match status" value="1"/>
</dbReference>
<accession>A0A366HNH1</accession>
<evidence type="ECO:0000256" key="8">
    <source>
        <dbReference type="ARBA" id="ARBA00050040"/>
    </source>
</evidence>
<keyword evidence="4" id="KW-0032">Aminotransferase</keyword>
<keyword evidence="6 9" id="KW-0663">Pyridoxal phosphate</keyword>
<sequence length="446" mass="49711">MSARRHIAPAEALRELGRHVLLDGFGMVLDLERSKGCQAVDAATGRTILDLYGCFGSLPIGFNHPWMHRPEVERDLLVAARAKAANSDVYSTLYAEFVRTFHEVAGLPPLERYFFIEGGALAVENTLKAAMDWKVRKNLAAGRGEKGTAILHFEQAFHGRSGYTLSLTNTDPVKTAHFAKFPWPRVAAPALDFTLEEAEREKDAARKEAQCEAVLRDIVERGHEDIAAIIIEPIQGEGGDRHFRASWLRLLREVCDAYDILLIFDEVQTGGGTTGRMWCCEHFGVLPDLLAFGKKAQACGVMAGPRLDEVPDNVFRVSGRINSTWGGSLVDMVRATHVLRLIEQERMLEHAAFVGDKFLDALRIFAGVHPIITAVRGRGLMIAFDLPTRRLRDEFYRGLFDLGLLALRSGERSIRFRPALDLPESAIIQTIDILEKQCQRMPQAVV</sequence>
<dbReference type="GO" id="GO:0017000">
    <property type="term" value="P:antibiotic biosynthetic process"/>
    <property type="evidence" value="ECO:0007669"/>
    <property type="project" value="InterPro"/>
</dbReference>
<dbReference type="SUPFAM" id="SSF53383">
    <property type="entry name" value="PLP-dependent transferases"/>
    <property type="match status" value="1"/>
</dbReference>
<reference evidence="11 12" key="1">
    <citation type="submission" date="2018-06" db="EMBL/GenBank/DDBJ databases">
        <title>Genomic Encyclopedia of Type Strains, Phase IV (KMG-IV): sequencing the most valuable type-strain genomes for metagenomic binning, comparative biology and taxonomic classification.</title>
        <authorList>
            <person name="Goeker M."/>
        </authorList>
    </citation>
    <scope>NUCLEOTIDE SEQUENCE [LARGE SCALE GENOMIC DNA]</scope>
    <source>
        <strain evidence="11 12">DSM 25532</strain>
    </source>
</reference>
<keyword evidence="12" id="KW-1185">Reference proteome</keyword>
<evidence type="ECO:0000256" key="2">
    <source>
        <dbReference type="ARBA" id="ARBA00008954"/>
    </source>
</evidence>
<keyword evidence="10" id="KW-0175">Coiled coil</keyword>
<comment type="caution">
    <text evidence="11">The sequence shown here is derived from an EMBL/GenBank/DDBJ whole genome shotgun (WGS) entry which is preliminary data.</text>
</comment>
<dbReference type="RefSeq" id="WP_113958183.1">
    <property type="nucleotide sequence ID" value="NZ_QNRR01000003.1"/>
</dbReference>
<name>A0A366HNH1_9BACT</name>
<dbReference type="Gene3D" id="3.90.1150.10">
    <property type="entry name" value="Aspartate Aminotransferase, domain 1"/>
    <property type="match status" value="1"/>
</dbReference>
<gene>
    <name evidence="11" type="ORF">DES53_10332</name>
</gene>
<dbReference type="GO" id="GO:0009450">
    <property type="term" value="P:gamma-aminobutyric acid catabolic process"/>
    <property type="evidence" value="ECO:0007669"/>
    <property type="project" value="TreeGrafter"/>
</dbReference>
<evidence type="ECO:0000256" key="7">
    <source>
        <dbReference type="ARBA" id="ARBA00030921"/>
    </source>
</evidence>
<dbReference type="InterPro" id="IPR015424">
    <property type="entry name" value="PyrdxlP-dep_Trfase"/>
</dbReference>
<evidence type="ECO:0000313" key="11">
    <source>
        <dbReference type="EMBL" id="RBP45037.1"/>
    </source>
</evidence>
<evidence type="ECO:0000256" key="9">
    <source>
        <dbReference type="RuleBase" id="RU003560"/>
    </source>
</evidence>
<organism evidence="11 12">
    <name type="scientific">Roseimicrobium gellanilyticum</name>
    <dbReference type="NCBI Taxonomy" id="748857"/>
    <lineage>
        <taxon>Bacteria</taxon>
        <taxon>Pseudomonadati</taxon>
        <taxon>Verrucomicrobiota</taxon>
        <taxon>Verrucomicrobiia</taxon>
        <taxon>Verrucomicrobiales</taxon>
        <taxon>Verrucomicrobiaceae</taxon>
        <taxon>Roseimicrobium</taxon>
    </lineage>
</organism>
<evidence type="ECO:0000256" key="4">
    <source>
        <dbReference type="ARBA" id="ARBA00022576"/>
    </source>
</evidence>
<dbReference type="InterPro" id="IPR005814">
    <property type="entry name" value="Aminotrans_3"/>
</dbReference>
<evidence type="ECO:0000313" key="12">
    <source>
        <dbReference type="Proteomes" id="UP000253426"/>
    </source>
</evidence>
<dbReference type="EMBL" id="QNRR01000003">
    <property type="protein sequence ID" value="RBP45037.1"/>
    <property type="molecule type" value="Genomic_DNA"/>
</dbReference>
<evidence type="ECO:0000256" key="5">
    <source>
        <dbReference type="ARBA" id="ARBA00022679"/>
    </source>
</evidence>
<evidence type="ECO:0000256" key="3">
    <source>
        <dbReference type="ARBA" id="ARBA00013071"/>
    </source>
</evidence>
<dbReference type="PANTHER" id="PTHR43206:SF2">
    <property type="entry name" value="4-AMINOBUTYRATE AMINOTRANSFERASE GABT"/>
    <property type="match status" value="1"/>
</dbReference>
<evidence type="ECO:0000256" key="6">
    <source>
        <dbReference type="ARBA" id="ARBA00022898"/>
    </source>
</evidence>
<dbReference type="OrthoDB" id="9801834at2"/>
<dbReference type="InterPro" id="IPR015421">
    <property type="entry name" value="PyrdxlP-dep_Trfase_major"/>
</dbReference>
<dbReference type="GO" id="GO:0045484">
    <property type="term" value="F:L-lysine 6-transaminase activity"/>
    <property type="evidence" value="ECO:0007669"/>
    <property type="project" value="UniProtKB-EC"/>
</dbReference>
<keyword evidence="5" id="KW-0808">Transferase</keyword>
<dbReference type="GO" id="GO:0030170">
    <property type="term" value="F:pyridoxal phosphate binding"/>
    <property type="evidence" value="ECO:0007669"/>
    <property type="project" value="InterPro"/>
</dbReference>